<dbReference type="SUPFAM" id="SSF88713">
    <property type="entry name" value="Glycoside hydrolase/deacetylase"/>
    <property type="match status" value="1"/>
</dbReference>
<sequence>MRKWSVPLAGLIVLLPVLTACSDTSAISMAREHKSNTSSSDVQATQPAPAKPLAAERPTPDRDGQKEPLSAVPANPQPVPAESGKTEPAPAPADPGKTDPVYGPQQPASEPKPQPPQPTPAPVEQTPPPVPTMPPADAQTVYKAGPAEVRSVALTFDDGPDAIYTGQVLDILKRQNVKATFFLIGLNAEHHPEMVKRIAAEGHAIGNHTWSHVNLPKLTAAQVQAEVGRTSDLLTEQLGYKPSLVRPPFGSLSPVVTQQMNGLGYRVIHWSVDTRDWAGTPSASIVAEVHANVKPGSIILMHSAGGKGGKLDNTVSALPKIIEDLRGQGYQFVTVPDLLNLPKSI</sequence>
<dbReference type="EMBL" id="JAPMLT010000001">
    <property type="protein sequence ID" value="MCX7569016.1"/>
    <property type="molecule type" value="Genomic_DNA"/>
</dbReference>
<evidence type="ECO:0000313" key="6">
    <source>
        <dbReference type="EMBL" id="MCX7569016.1"/>
    </source>
</evidence>
<dbReference type="InterPro" id="IPR050248">
    <property type="entry name" value="Polysacc_deacetylase_ArnD"/>
</dbReference>
<dbReference type="InterPro" id="IPR002509">
    <property type="entry name" value="NODB_dom"/>
</dbReference>
<dbReference type="PANTHER" id="PTHR10587:SF133">
    <property type="entry name" value="CHITIN DEACETYLASE 1-RELATED"/>
    <property type="match status" value="1"/>
</dbReference>
<feature type="signal peptide" evidence="4">
    <location>
        <begin position="1"/>
        <end position="19"/>
    </location>
</feature>
<dbReference type="PROSITE" id="PS51677">
    <property type="entry name" value="NODB"/>
    <property type="match status" value="1"/>
</dbReference>
<feature type="region of interest" description="Disordered" evidence="3">
    <location>
        <begin position="30"/>
        <end position="138"/>
    </location>
</feature>
<gene>
    <name evidence="6" type="ORF">OS242_03440</name>
</gene>
<reference evidence="6 7" key="1">
    <citation type="submission" date="2022-11" db="EMBL/GenBank/DDBJ databases">
        <title>Study of microbial diversity in lake waters.</title>
        <authorList>
            <person name="Zhang J."/>
        </authorList>
    </citation>
    <scope>NUCLEOTIDE SEQUENCE [LARGE SCALE GENOMIC DNA]</scope>
    <source>
        <strain evidence="6 7">DT12</strain>
    </source>
</reference>
<feature type="chain" id="PRO_5045053239" evidence="4">
    <location>
        <begin position="20"/>
        <end position="345"/>
    </location>
</feature>
<comment type="caution">
    <text evidence="6">The sequence shown here is derived from an EMBL/GenBank/DDBJ whole genome shotgun (WGS) entry which is preliminary data.</text>
</comment>
<keyword evidence="2" id="KW-0378">Hydrolase</keyword>
<feature type="compositionally biased region" description="Polar residues" evidence="3">
    <location>
        <begin position="36"/>
        <end position="46"/>
    </location>
</feature>
<dbReference type="InterPro" id="IPR011330">
    <property type="entry name" value="Glyco_hydro/deAcase_b/a-brl"/>
</dbReference>
<accession>A0ABT3X094</accession>
<protein>
    <submittedName>
        <fullName evidence="6">Polysaccharide deacetylase family protein</fullName>
    </submittedName>
</protein>
<keyword evidence="7" id="KW-1185">Reference proteome</keyword>
<keyword evidence="4" id="KW-0732">Signal</keyword>
<keyword evidence="1" id="KW-0479">Metal-binding</keyword>
<evidence type="ECO:0000313" key="7">
    <source>
        <dbReference type="Proteomes" id="UP001208017"/>
    </source>
</evidence>
<feature type="domain" description="NodB homology" evidence="5">
    <location>
        <begin position="150"/>
        <end position="333"/>
    </location>
</feature>
<feature type="compositionally biased region" description="Pro residues" evidence="3">
    <location>
        <begin position="110"/>
        <end position="134"/>
    </location>
</feature>
<evidence type="ECO:0000259" key="5">
    <source>
        <dbReference type="PROSITE" id="PS51677"/>
    </source>
</evidence>
<evidence type="ECO:0000256" key="4">
    <source>
        <dbReference type="SAM" id="SignalP"/>
    </source>
</evidence>
<organism evidence="6 7">
    <name type="scientific">Tumebacillus lacus</name>
    <dbReference type="NCBI Taxonomy" id="2995335"/>
    <lineage>
        <taxon>Bacteria</taxon>
        <taxon>Bacillati</taxon>
        <taxon>Bacillota</taxon>
        <taxon>Bacilli</taxon>
        <taxon>Bacillales</taxon>
        <taxon>Alicyclobacillaceae</taxon>
        <taxon>Tumebacillus</taxon>
    </lineage>
</organism>
<name>A0ABT3X094_9BACL</name>
<dbReference type="Gene3D" id="3.20.20.370">
    <property type="entry name" value="Glycoside hydrolase/deacetylase"/>
    <property type="match status" value="1"/>
</dbReference>
<dbReference type="Pfam" id="PF01522">
    <property type="entry name" value="Polysacc_deac_1"/>
    <property type="match status" value="1"/>
</dbReference>
<dbReference type="RefSeq" id="WP_267150245.1">
    <property type="nucleotide sequence ID" value="NZ_JAPMLT010000001.1"/>
</dbReference>
<dbReference type="CDD" id="cd10917">
    <property type="entry name" value="CE4_NodB_like_6s_7s"/>
    <property type="match status" value="1"/>
</dbReference>
<evidence type="ECO:0000256" key="1">
    <source>
        <dbReference type="ARBA" id="ARBA00022723"/>
    </source>
</evidence>
<evidence type="ECO:0000256" key="3">
    <source>
        <dbReference type="SAM" id="MobiDB-lite"/>
    </source>
</evidence>
<dbReference type="PROSITE" id="PS51257">
    <property type="entry name" value="PROKAR_LIPOPROTEIN"/>
    <property type="match status" value="1"/>
</dbReference>
<evidence type="ECO:0000256" key="2">
    <source>
        <dbReference type="ARBA" id="ARBA00022801"/>
    </source>
</evidence>
<dbReference type="PANTHER" id="PTHR10587">
    <property type="entry name" value="GLYCOSYL TRANSFERASE-RELATED"/>
    <property type="match status" value="1"/>
</dbReference>
<proteinExistence type="predicted"/>
<dbReference type="Proteomes" id="UP001208017">
    <property type="component" value="Unassembled WGS sequence"/>
</dbReference>